<proteinExistence type="predicted"/>
<dbReference type="EMBL" id="SMTL01000001">
    <property type="protein sequence ID" value="TDK39127.1"/>
    <property type="molecule type" value="Genomic_DNA"/>
</dbReference>
<accession>A0A4R5UMK6</accession>
<name>A0A4R5UMK6_9HYPH</name>
<evidence type="ECO:0000313" key="2">
    <source>
        <dbReference type="Proteomes" id="UP000295238"/>
    </source>
</evidence>
<sequence length="158" mass="17215">MLLGQSIFQSVLTRLDDERADDIVDDAGESFRIQGLGSGFVVSPDNGPMVTVGGADAYLAFLAEEPMADLQPTAMPQDEPRPVPVAPPHLLRLSPQEIAEDLGIAASDTEAELGEKRRHFAKSNHPDGVPPEFRESANIRMQTANLLIDTAIRQLSWR</sequence>
<dbReference type="Proteomes" id="UP000295238">
    <property type="component" value="Unassembled WGS sequence"/>
</dbReference>
<gene>
    <name evidence="1" type="ORF">E2F50_03050</name>
</gene>
<comment type="caution">
    <text evidence="1">The sequence shown here is derived from an EMBL/GenBank/DDBJ whole genome shotgun (WGS) entry which is preliminary data.</text>
</comment>
<dbReference type="RefSeq" id="WP_133314576.1">
    <property type="nucleotide sequence ID" value="NZ_SMTL01000001.1"/>
</dbReference>
<protein>
    <recommendedName>
        <fullName evidence="3">J domain-containing protein</fullName>
    </recommendedName>
</protein>
<evidence type="ECO:0008006" key="3">
    <source>
        <dbReference type="Google" id="ProtNLM"/>
    </source>
</evidence>
<dbReference type="AlphaFoldDB" id="A0A4R5UMK6"/>
<reference evidence="1 2" key="1">
    <citation type="submission" date="2019-03" db="EMBL/GenBank/DDBJ databases">
        <title>Rhizobium sp. nov., an bacterium isolated from biocrust in Mu Us Desert.</title>
        <authorList>
            <person name="Lixiong L."/>
        </authorList>
    </citation>
    <scope>NUCLEOTIDE SEQUENCE [LARGE SCALE GENOMIC DNA]</scope>
    <source>
        <strain evidence="1 2">SPY-1</strain>
    </source>
</reference>
<evidence type="ECO:0000313" key="1">
    <source>
        <dbReference type="EMBL" id="TDK39127.1"/>
    </source>
</evidence>
<keyword evidence="2" id="KW-1185">Reference proteome</keyword>
<organism evidence="1 2">
    <name type="scientific">Rhizobium deserti</name>
    <dbReference type="NCBI Taxonomy" id="2547961"/>
    <lineage>
        <taxon>Bacteria</taxon>
        <taxon>Pseudomonadati</taxon>
        <taxon>Pseudomonadota</taxon>
        <taxon>Alphaproteobacteria</taxon>
        <taxon>Hyphomicrobiales</taxon>
        <taxon>Rhizobiaceae</taxon>
        <taxon>Rhizobium/Agrobacterium group</taxon>
        <taxon>Rhizobium</taxon>
    </lineage>
</organism>
<dbReference type="OrthoDB" id="7932606at2"/>